<dbReference type="AlphaFoldDB" id="A0A1L9WY09"/>
<comment type="pathway">
    <text evidence="6">tRNA modification; N(7)-methylguanine-tRNA biosynthesis.</text>
</comment>
<evidence type="ECO:0000256" key="1">
    <source>
        <dbReference type="ARBA" id="ARBA00004123"/>
    </source>
</evidence>
<evidence type="ECO:0000313" key="10">
    <source>
        <dbReference type="Proteomes" id="UP000184546"/>
    </source>
</evidence>
<dbReference type="GO" id="GO:0043527">
    <property type="term" value="C:tRNA methyltransferase complex"/>
    <property type="evidence" value="ECO:0007669"/>
    <property type="project" value="TreeGrafter"/>
</dbReference>
<dbReference type="GeneID" id="30971256"/>
<dbReference type="PROSITE" id="PS50082">
    <property type="entry name" value="WD_REPEATS_2"/>
    <property type="match status" value="1"/>
</dbReference>
<evidence type="ECO:0000313" key="9">
    <source>
        <dbReference type="EMBL" id="OJK01009.1"/>
    </source>
</evidence>
<name>A0A1L9WY09_ASPA1</name>
<sequence length="486" mass="52948">MALNYQYPFQCIQFVERPQAKLLLASAGPRLYSYSAETGQRLASWPQDTGSSDQEPPEKKRKVSTVDCGSVEESETAEKTEKSKAPPAWSNIPLITSTSNGEYVIAVTGEDKCIRVFQVQDDGSFQQLSERIMPKRPSSIALTSDETTILCADKFGDVHSLPLIPSNEKPAVAPRPNREAKLSHPAATNLTVHTKGNLRALEQQLELAKKKKEAGEEKSGPSFEHHLLLGHVSLLTDMLFVSLPSDTHKRTYILTADRDEHIRVSRGPPQAHVIENYCLGHTAFISKICVPRDAPEYLISGGGDNYLMVWNWTEGRALHKVPLVEDSSAAEVVVRGIWATTLGGLRLILVALDGSSQLQCFTLEADGSLKPQNPLGLTGNVLAVTSIEKDNTLLISVDSVRTAGSTNEWRASPSAPSILLEAFRLQQGTEGSLGWEPTLQSATGAINAVGTLEIAATTEDKKRGDLNDLLYAMSKLRKTPRGGDDE</sequence>
<keyword evidence="3 6" id="KW-0819">tRNA processing</keyword>
<organism evidence="9 10">
    <name type="scientific">Aspergillus aculeatus (strain ATCC 16872 / CBS 172.66 / WB 5094)</name>
    <dbReference type="NCBI Taxonomy" id="690307"/>
    <lineage>
        <taxon>Eukaryota</taxon>
        <taxon>Fungi</taxon>
        <taxon>Dikarya</taxon>
        <taxon>Ascomycota</taxon>
        <taxon>Pezizomycotina</taxon>
        <taxon>Eurotiomycetes</taxon>
        <taxon>Eurotiomycetidae</taxon>
        <taxon>Eurotiales</taxon>
        <taxon>Aspergillaceae</taxon>
        <taxon>Aspergillus</taxon>
        <taxon>Aspergillus subgen. Circumdati</taxon>
    </lineage>
</organism>
<reference evidence="10" key="1">
    <citation type="journal article" date="2017" name="Genome Biol.">
        <title>Comparative genomics reveals high biological diversity and specific adaptations in the industrially and medically important fungal genus Aspergillus.</title>
        <authorList>
            <person name="de Vries R.P."/>
            <person name="Riley R."/>
            <person name="Wiebenga A."/>
            <person name="Aguilar-Osorio G."/>
            <person name="Amillis S."/>
            <person name="Uchima C.A."/>
            <person name="Anderluh G."/>
            <person name="Asadollahi M."/>
            <person name="Askin M."/>
            <person name="Barry K."/>
            <person name="Battaglia E."/>
            <person name="Bayram O."/>
            <person name="Benocci T."/>
            <person name="Braus-Stromeyer S.A."/>
            <person name="Caldana C."/>
            <person name="Canovas D."/>
            <person name="Cerqueira G.C."/>
            <person name="Chen F."/>
            <person name="Chen W."/>
            <person name="Choi C."/>
            <person name="Clum A."/>
            <person name="Dos Santos R.A."/>
            <person name="Damasio A.R."/>
            <person name="Diallinas G."/>
            <person name="Emri T."/>
            <person name="Fekete E."/>
            <person name="Flipphi M."/>
            <person name="Freyberg S."/>
            <person name="Gallo A."/>
            <person name="Gournas C."/>
            <person name="Habgood R."/>
            <person name="Hainaut M."/>
            <person name="Harispe M.L."/>
            <person name="Henrissat B."/>
            <person name="Hilden K.S."/>
            <person name="Hope R."/>
            <person name="Hossain A."/>
            <person name="Karabika E."/>
            <person name="Karaffa L."/>
            <person name="Karanyi Z."/>
            <person name="Krasevec N."/>
            <person name="Kuo A."/>
            <person name="Kusch H."/>
            <person name="LaButti K."/>
            <person name="Lagendijk E.L."/>
            <person name="Lapidus A."/>
            <person name="Levasseur A."/>
            <person name="Lindquist E."/>
            <person name="Lipzen A."/>
            <person name="Logrieco A.F."/>
            <person name="MacCabe A."/>
            <person name="Maekelae M.R."/>
            <person name="Malavazi I."/>
            <person name="Melin P."/>
            <person name="Meyer V."/>
            <person name="Mielnichuk N."/>
            <person name="Miskei M."/>
            <person name="Molnar A.P."/>
            <person name="Mule G."/>
            <person name="Ngan C.Y."/>
            <person name="Orejas M."/>
            <person name="Orosz E."/>
            <person name="Ouedraogo J.P."/>
            <person name="Overkamp K.M."/>
            <person name="Park H.-S."/>
            <person name="Perrone G."/>
            <person name="Piumi F."/>
            <person name="Punt P.J."/>
            <person name="Ram A.F."/>
            <person name="Ramon A."/>
            <person name="Rauscher S."/>
            <person name="Record E."/>
            <person name="Riano-Pachon D.M."/>
            <person name="Robert V."/>
            <person name="Roehrig J."/>
            <person name="Ruller R."/>
            <person name="Salamov A."/>
            <person name="Salih N.S."/>
            <person name="Samson R.A."/>
            <person name="Sandor E."/>
            <person name="Sanguinetti M."/>
            <person name="Schuetze T."/>
            <person name="Sepcic K."/>
            <person name="Shelest E."/>
            <person name="Sherlock G."/>
            <person name="Sophianopoulou V."/>
            <person name="Squina F.M."/>
            <person name="Sun H."/>
            <person name="Susca A."/>
            <person name="Todd R.B."/>
            <person name="Tsang A."/>
            <person name="Unkles S.E."/>
            <person name="van de Wiele N."/>
            <person name="van Rossen-Uffink D."/>
            <person name="Oliveira J.V."/>
            <person name="Vesth T.C."/>
            <person name="Visser J."/>
            <person name="Yu J.-H."/>
            <person name="Zhou M."/>
            <person name="Andersen M.R."/>
            <person name="Archer D.B."/>
            <person name="Baker S.E."/>
            <person name="Benoit I."/>
            <person name="Brakhage A.A."/>
            <person name="Braus G.H."/>
            <person name="Fischer R."/>
            <person name="Frisvad J.C."/>
            <person name="Goldman G.H."/>
            <person name="Houbraken J."/>
            <person name="Oakley B."/>
            <person name="Pocsi I."/>
            <person name="Scazzocchio C."/>
            <person name="Seiboth B."/>
            <person name="vanKuyk P.A."/>
            <person name="Wortman J."/>
            <person name="Dyer P.S."/>
            <person name="Grigoriev I.V."/>
        </authorList>
    </citation>
    <scope>NUCLEOTIDE SEQUENCE [LARGE SCALE GENOMIC DNA]</scope>
    <source>
        <strain evidence="10">ATCC 16872 / CBS 172.66 / WB 5094</strain>
    </source>
</reference>
<dbReference type="SUPFAM" id="SSF50978">
    <property type="entry name" value="WD40 repeat-like"/>
    <property type="match status" value="1"/>
</dbReference>
<dbReference type="STRING" id="690307.A0A1L9WY09"/>
<feature type="repeat" description="WD" evidence="7">
    <location>
        <begin position="278"/>
        <end position="320"/>
    </location>
</feature>
<feature type="region of interest" description="Disordered" evidence="8">
    <location>
        <begin position="42"/>
        <end position="92"/>
    </location>
</feature>
<comment type="function">
    <text evidence="6">Required for the formation of N(7)-methylguanine at position 46 (m7G46) in tRNA. In the complex, it is required to stabilize and induce conformational changes of the catalytic subunit.</text>
</comment>
<keyword evidence="10" id="KW-1185">Reference proteome</keyword>
<dbReference type="InterPro" id="IPR028884">
    <property type="entry name" value="Trm82"/>
</dbReference>
<evidence type="ECO:0000256" key="6">
    <source>
        <dbReference type="HAMAP-Rule" id="MF_03056"/>
    </source>
</evidence>
<keyword evidence="4 6" id="KW-0677">Repeat</keyword>
<dbReference type="Proteomes" id="UP000184546">
    <property type="component" value="Unassembled WGS sequence"/>
</dbReference>
<evidence type="ECO:0000256" key="4">
    <source>
        <dbReference type="ARBA" id="ARBA00022737"/>
    </source>
</evidence>
<evidence type="ECO:0000256" key="2">
    <source>
        <dbReference type="ARBA" id="ARBA00022574"/>
    </source>
</evidence>
<dbReference type="InterPro" id="IPR001680">
    <property type="entry name" value="WD40_rpt"/>
</dbReference>
<dbReference type="InterPro" id="IPR015943">
    <property type="entry name" value="WD40/YVTN_repeat-like_dom_sf"/>
</dbReference>
<dbReference type="Gene3D" id="2.130.10.10">
    <property type="entry name" value="YVTN repeat-like/Quinoprotein amine dehydrogenase"/>
    <property type="match status" value="1"/>
</dbReference>
<dbReference type="HAMAP" id="MF_03056">
    <property type="entry name" value="TRM82"/>
    <property type="match status" value="1"/>
</dbReference>
<comment type="subcellular location">
    <subcellularLocation>
        <location evidence="1 6">Nucleus</location>
    </subcellularLocation>
</comment>
<protein>
    <submittedName>
        <fullName evidence="9">Uncharacterized protein</fullName>
    </submittedName>
</protein>
<dbReference type="EMBL" id="KV878975">
    <property type="protein sequence ID" value="OJK01009.1"/>
    <property type="molecule type" value="Genomic_DNA"/>
</dbReference>
<proteinExistence type="inferred from homology"/>
<dbReference type="GO" id="GO:0005829">
    <property type="term" value="C:cytosol"/>
    <property type="evidence" value="ECO:0007669"/>
    <property type="project" value="TreeGrafter"/>
</dbReference>
<keyword evidence="5 6" id="KW-0539">Nucleus</keyword>
<dbReference type="VEuPathDB" id="FungiDB:ASPACDRAFT_1855539"/>
<gene>
    <name evidence="9" type="ORF">ASPACDRAFT_1855539</name>
</gene>
<dbReference type="PANTHER" id="PTHR16288">
    <property type="entry name" value="WD40 REPEAT PROTEIN 4"/>
    <property type="match status" value="1"/>
</dbReference>
<dbReference type="PANTHER" id="PTHR16288:SF0">
    <property type="entry name" value="TRNA (GUANINE-N(7)-)-METHYLTRANSFERASE NON-CATALYTIC SUBUNIT WDR4"/>
    <property type="match status" value="1"/>
</dbReference>
<dbReference type="RefSeq" id="XP_020057348.1">
    <property type="nucleotide sequence ID" value="XM_020197442.1"/>
</dbReference>
<evidence type="ECO:0000256" key="3">
    <source>
        <dbReference type="ARBA" id="ARBA00022694"/>
    </source>
</evidence>
<dbReference type="GO" id="GO:0005634">
    <property type="term" value="C:nucleus"/>
    <property type="evidence" value="ECO:0007669"/>
    <property type="project" value="UniProtKB-SubCell"/>
</dbReference>
<dbReference type="OrthoDB" id="339900at2759"/>
<keyword evidence="2 6" id="KW-0853">WD repeat</keyword>
<accession>A0A1L9WY09</accession>
<evidence type="ECO:0000256" key="5">
    <source>
        <dbReference type="ARBA" id="ARBA00023242"/>
    </source>
</evidence>
<comment type="similarity">
    <text evidence="6">Belongs to the WD repeat TRM82 family.</text>
</comment>
<dbReference type="InterPro" id="IPR036322">
    <property type="entry name" value="WD40_repeat_dom_sf"/>
</dbReference>
<evidence type="ECO:0000256" key="8">
    <source>
        <dbReference type="SAM" id="MobiDB-lite"/>
    </source>
</evidence>
<dbReference type="OMA" id="SERCMPK"/>
<dbReference type="GO" id="GO:0106004">
    <property type="term" value="P:tRNA (guanine-N7)-methylation"/>
    <property type="evidence" value="ECO:0007669"/>
    <property type="project" value="UniProtKB-UniRule"/>
</dbReference>
<dbReference type="UniPathway" id="UPA00989"/>
<evidence type="ECO:0000256" key="7">
    <source>
        <dbReference type="PROSITE-ProRule" id="PRU00221"/>
    </source>
</evidence>